<dbReference type="InterPro" id="IPR057704">
    <property type="entry name" value="DUF7944"/>
</dbReference>
<dbReference type="NCBIfam" id="NF047330">
    <property type="entry name" value="MCR_0457_fam"/>
    <property type="match status" value="1"/>
</dbReference>
<dbReference type="AlphaFoldDB" id="A0A3A8ETC6"/>
<evidence type="ECO:0000259" key="1">
    <source>
        <dbReference type="Pfam" id="PF25642"/>
    </source>
</evidence>
<comment type="caution">
    <text evidence="2">The sequence shown here is derived from an EMBL/GenBank/DDBJ whole genome shotgun (WGS) entry which is preliminary data.</text>
</comment>
<reference evidence="2 3" key="1">
    <citation type="submission" date="2018-09" db="EMBL/GenBank/DDBJ databases">
        <title>The draft genome of Acinetobacter spp. strains.</title>
        <authorList>
            <person name="Qin J."/>
            <person name="Feng Y."/>
            <person name="Zong Z."/>
        </authorList>
    </citation>
    <scope>NUCLEOTIDE SEQUENCE [LARGE SCALE GENOMIC DNA]</scope>
    <source>
        <strain evidence="2 3">WCHAc060115</strain>
    </source>
</reference>
<name>A0A3A8ETC6_9GAMM</name>
<dbReference type="EMBL" id="RAXT01000021">
    <property type="protein sequence ID" value="RKG37399.1"/>
    <property type="molecule type" value="Genomic_DNA"/>
</dbReference>
<organism evidence="2 3">
    <name type="scientific">Acinetobacter rongchengensis</name>
    <dbReference type="NCBI Taxonomy" id="2419601"/>
    <lineage>
        <taxon>Bacteria</taxon>
        <taxon>Pseudomonadati</taxon>
        <taxon>Pseudomonadota</taxon>
        <taxon>Gammaproteobacteria</taxon>
        <taxon>Moraxellales</taxon>
        <taxon>Moraxellaceae</taxon>
        <taxon>Acinetobacter</taxon>
    </lineage>
</organism>
<dbReference type="RefSeq" id="WP_120384320.1">
    <property type="nucleotide sequence ID" value="NZ_RAXT01000021.1"/>
</dbReference>
<gene>
    <name evidence="2" type="ORF">D7V20_10905</name>
</gene>
<dbReference type="Proteomes" id="UP000280405">
    <property type="component" value="Unassembled WGS sequence"/>
</dbReference>
<accession>A0A3A8ETC6</accession>
<evidence type="ECO:0000313" key="2">
    <source>
        <dbReference type="EMBL" id="RKG37399.1"/>
    </source>
</evidence>
<evidence type="ECO:0000313" key="3">
    <source>
        <dbReference type="Proteomes" id="UP000280405"/>
    </source>
</evidence>
<sequence>MITRSLIRTFSIAFITFCTQSAFSETLTKQEADLIIKEDIAATQVLAEVCPALIGNNPILKSKIDGLTQSSLKELSKPTTFEQLQQDAEYQTAFKEAQISVKEADSEEHKAVCNDVIALES</sequence>
<feature type="domain" description="DUF7944" evidence="1">
    <location>
        <begin position="37"/>
        <end position="116"/>
    </location>
</feature>
<protein>
    <recommendedName>
        <fullName evidence="1">DUF7944 domain-containing protein</fullName>
    </recommendedName>
</protein>
<keyword evidence="3" id="KW-1185">Reference proteome</keyword>
<dbReference type="Pfam" id="PF25642">
    <property type="entry name" value="DUF7944"/>
    <property type="match status" value="1"/>
</dbReference>
<dbReference type="OrthoDB" id="6711272at2"/>
<proteinExistence type="predicted"/>